<dbReference type="FunCoup" id="A0A5F9DB88">
    <property type="interactions" value="110"/>
</dbReference>
<dbReference type="SUPFAM" id="SSF48726">
    <property type="entry name" value="Immunoglobulin"/>
    <property type="match status" value="1"/>
</dbReference>
<dbReference type="InterPro" id="IPR003599">
    <property type="entry name" value="Ig_sub"/>
</dbReference>
<dbReference type="GO" id="GO:0002250">
    <property type="term" value="P:adaptive immune response"/>
    <property type="evidence" value="ECO:0007669"/>
    <property type="project" value="UniProtKB-KW"/>
</dbReference>
<evidence type="ECO:0000256" key="7">
    <source>
        <dbReference type="SAM" id="Phobius"/>
    </source>
</evidence>
<dbReference type="SMR" id="A0A5F9DB88"/>
<dbReference type="EMBL" id="AAGW02024204">
    <property type="status" value="NOT_ANNOTATED_CDS"/>
    <property type="molecule type" value="Genomic_DNA"/>
</dbReference>
<protein>
    <recommendedName>
        <fullName evidence="9">Ig-like domain-containing protein</fullName>
    </recommendedName>
</protein>
<dbReference type="PROSITE" id="PS50835">
    <property type="entry name" value="IG_LIKE"/>
    <property type="match status" value="1"/>
</dbReference>
<keyword evidence="5" id="KW-0393">Immunoglobulin domain</keyword>
<dbReference type="Pfam" id="PF07686">
    <property type="entry name" value="V-set"/>
    <property type="match status" value="1"/>
</dbReference>
<reference evidence="10" key="2">
    <citation type="submission" date="2025-08" db="UniProtKB">
        <authorList>
            <consortium name="Ensembl"/>
        </authorList>
    </citation>
    <scope>IDENTIFICATION</scope>
    <source>
        <strain evidence="10">Thorbecke</strain>
    </source>
</reference>
<keyword evidence="7" id="KW-0812">Transmembrane</keyword>
<evidence type="ECO:0000259" key="9">
    <source>
        <dbReference type="PROSITE" id="PS50835"/>
    </source>
</evidence>
<dbReference type="InterPro" id="IPR036179">
    <property type="entry name" value="Ig-like_dom_sf"/>
</dbReference>
<dbReference type="InterPro" id="IPR013783">
    <property type="entry name" value="Ig-like_fold"/>
</dbReference>
<evidence type="ECO:0000256" key="5">
    <source>
        <dbReference type="ARBA" id="ARBA00023319"/>
    </source>
</evidence>
<dbReference type="SMART" id="SM00409">
    <property type="entry name" value="IG"/>
    <property type="match status" value="1"/>
</dbReference>
<dbReference type="GO" id="GO:0042101">
    <property type="term" value="C:T cell receptor complex"/>
    <property type="evidence" value="ECO:0007669"/>
    <property type="project" value="UniProtKB-KW"/>
</dbReference>
<evidence type="ECO:0000256" key="2">
    <source>
        <dbReference type="ARBA" id="ARBA00022859"/>
    </source>
</evidence>
<proteinExistence type="predicted"/>
<dbReference type="PANTHER" id="PTHR19343:SF14">
    <property type="entry name" value="IG-LIKE DOMAIN-CONTAINING PROTEIN-RELATED"/>
    <property type="match status" value="1"/>
</dbReference>
<dbReference type="GeneTree" id="ENSGT00940000159469"/>
<keyword evidence="1 8" id="KW-0732">Signal</keyword>
<evidence type="ECO:0000256" key="1">
    <source>
        <dbReference type="ARBA" id="ARBA00022729"/>
    </source>
</evidence>
<evidence type="ECO:0000313" key="10">
    <source>
        <dbReference type="Ensembl" id="ENSOCUP00000042551.1"/>
    </source>
</evidence>
<keyword evidence="4" id="KW-0675">Receptor</keyword>
<dbReference type="SMART" id="SM00406">
    <property type="entry name" value="IGv"/>
    <property type="match status" value="1"/>
</dbReference>
<organism evidence="10 11">
    <name type="scientific">Oryctolagus cuniculus</name>
    <name type="common">Rabbit</name>
    <dbReference type="NCBI Taxonomy" id="9986"/>
    <lineage>
        <taxon>Eukaryota</taxon>
        <taxon>Metazoa</taxon>
        <taxon>Chordata</taxon>
        <taxon>Craniata</taxon>
        <taxon>Vertebrata</taxon>
        <taxon>Euteleostomi</taxon>
        <taxon>Mammalia</taxon>
        <taxon>Eutheria</taxon>
        <taxon>Euarchontoglires</taxon>
        <taxon>Glires</taxon>
        <taxon>Lagomorpha</taxon>
        <taxon>Leporidae</taxon>
        <taxon>Oryctolagus</taxon>
    </lineage>
</organism>
<keyword evidence="3" id="KW-1064">Adaptive immunity</keyword>
<dbReference type="InParanoid" id="A0A5F9DB88"/>
<evidence type="ECO:0000256" key="6">
    <source>
        <dbReference type="ARBA" id="ARBA00043266"/>
    </source>
</evidence>
<dbReference type="InterPro" id="IPR051006">
    <property type="entry name" value="TCR_variable_domain"/>
</dbReference>
<evidence type="ECO:0000313" key="11">
    <source>
        <dbReference type="Proteomes" id="UP000001811"/>
    </source>
</evidence>
<feature type="transmembrane region" description="Helical" evidence="7">
    <location>
        <begin position="147"/>
        <end position="172"/>
    </location>
</feature>
<name>A0A5F9DB88_RABIT</name>
<dbReference type="GO" id="GO:0042605">
    <property type="term" value="F:peptide antigen binding"/>
    <property type="evidence" value="ECO:0007669"/>
    <property type="project" value="TreeGrafter"/>
</dbReference>
<keyword evidence="11" id="KW-1185">Reference proteome</keyword>
<dbReference type="InterPro" id="IPR013106">
    <property type="entry name" value="Ig_V-set"/>
</dbReference>
<feature type="chain" id="PRO_5023809798" description="Ig-like domain-containing protein" evidence="8">
    <location>
        <begin position="27"/>
        <end position="179"/>
    </location>
</feature>
<dbReference type="CDD" id="cd04983">
    <property type="entry name" value="IgV_TCR_alpha"/>
    <property type="match status" value="1"/>
</dbReference>
<dbReference type="AlphaFoldDB" id="A0A5F9DB88"/>
<keyword evidence="7" id="KW-1133">Transmembrane helix</keyword>
<keyword evidence="7" id="KW-0472">Membrane</keyword>
<reference evidence="10" key="3">
    <citation type="submission" date="2025-09" db="UniProtKB">
        <authorList>
            <consortium name="Ensembl"/>
        </authorList>
    </citation>
    <scope>IDENTIFICATION</scope>
    <source>
        <strain evidence="10">Thorbecke</strain>
    </source>
</reference>
<evidence type="ECO:0000256" key="8">
    <source>
        <dbReference type="SAM" id="SignalP"/>
    </source>
</evidence>
<evidence type="ECO:0000256" key="3">
    <source>
        <dbReference type="ARBA" id="ARBA00023130"/>
    </source>
</evidence>
<dbReference type="PANTHER" id="PTHR19343">
    <property type="entry name" value="T CELL RECEPTOR ALPHA VARIABLE 1-2"/>
    <property type="match status" value="1"/>
</dbReference>
<feature type="domain" description="Ig-like" evidence="9">
    <location>
        <begin position="27"/>
        <end position="117"/>
    </location>
</feature>
<dbReference type="STRING" id="9986.ENSOCUP00000042551"/>
<keyword evidence="6" id="KW-1279">T cell receptor</keyword>
<dbReference type="Gene3D" id="2.60.40.10">
    <property type="entry name" value="Immunoglobulins"/>
    <property type="match status" value="1"/>
</dbReference>
<feature type="signal peptide" evidence="8">
    <location>
        <begin position="1"/>
        <end position="26"/>
    </location>
</feature>
<reference evidence="10 11" key="1">
    <citation type="journal article" date="2011" name="Nature">
        <title>A high-resolution map of human evolutionary constraint using 29 mammals.</title>
        <authorList>
            <person name="Lindblad-Toh K."/>
            <person name="Garber M."/>
            <person name="Zuk O."/>
            <person name="Lin M.F."/>
            <person name="Parker B.J."/>
            <person name="Washietl S."/>
            <person name="Kheradpour P."/>
            <person name="Ernst J."/>
            <person name="Jordan G."/>
            <person name="Mauceli E."/>
            <person name="Ward L.D."/>
            <person name="Lowe C.B."/>
            <person name="Holloway A.K."/>
            <person name="Clamp M."/>
            <person name="Gnerre S."/>
            <person name="Alfoldi J."/>
            <person name="Beal K."/>
            <person name="Chang J."/>
            <person name="Clawson H."/>
            <person name="Cuff J."/>
            <person name="Di Palma F."/>
            <person name="Fitzgerald S."/>
            <person name="Flicek P."/>
            <person name="Guttman M."/>
            <person name="Hubisz M.J."/>
            <person name="Jaffe D.B."/>
            <person name="Jungreis I."/>
            <person name="Kent W.J."/>
            <person name="Kostka D."/>
            <person name="Lara M."/>
            <person name="Martins A.L."/>
            <person name="Massingham T."/>
            <person name="Moltke I."/>
            <person name="Raney B.J."/>
            <person name="Rasmussen M.D."/>
            <person name="Robinson J."/>
            <person name="Stark A."/>
            <person name="Vilella A.J."/>
            <person name="Wen J."/>
            <person name="Xie X."/>
            <person name="Zody M.C."/>
            <person name="Baldwin J."/>
            <person name="Bloom T."/>
            <person name="Chin C.W."/>
            <person name="Heiman D."/>
            <person name="Nicol R."/>
            <person name="Nusbaum C."/>
            <person name="Young S."/>
            <person name="Wilkinson J."/>
            <person name="Worley K.C."/>
            <person name="Kovar C.L."/>
            <person name="Muzny D.M."/>
            <person name="Gibbs R.A."/>
            <person name="Cree A."/>
            <person name="Dihn H.H."/>
            <person name="Fowler G."/>
            <person name="Jhangiani S."/>
            <person name="Joshi V."/>
            <person name="Lee S."/>
            <person name="Lewis L.R."/>
            <person name="Nazareth L.V."/>
            <person name="Okwuonu G."/>
            <person name="Santibanez J."/>
            <person name="Warren W.C."/>
            <person name="Mardis E.R."/>
            <person name="Weinstock G.M."/>
            <person name="Wilson R.K."/>
            <person name="Delehaunty K."/>
            <person name="Dooling D."/>
            <person name="Fronik C."/>
            <person name="Fulton L."/>
            <person name="Fulton B."/>
            <person name="Graves T."/>
            <person name="Minx P."/>
            <person name="Sodergren E."/>
            <person name="Birney E."/>
            <person name="Margulies E.H."/>
            <person name="Herrero J."/>
            <person name="Green E.D."/>
            <person name="Haussler D."/>
            <person name="Siepel A."/>
            <person name="Goldman N."/>
            <person name="Pollard K.S."/>
            <person name="Pedersen J.S."/>
            <person name="Lander E.S."/>
            <person name="Kellis M."/>
        </authorList>
    </citation>
    <scope>NUCLEOTIDE SEQUENCE [LARGE SCALE GENOMIC DNA]</scope>
    <source>
        <strain evidence="10 11">Thorbecke inbred</strain>
    </source>
</reference>
<dbReference type="InterPro" id="IPR007110">
    <property type="entry name" value="Ig-like_dom"/>
</dbReference>
<evidence type="ECO:0000256" key="4">
    <source>
        <dbReference type="ARBA" id="ARBA00023170"/>
    </source>
</evidence>
<sequence>MGRTMRTLAGPFFLFLWLQLHCVSRGETVEQSPSFLSVQEGDSCVINCTYTDSASTYFFWYKQEPGSGLQFLINILSSMEKKEEQRLTVLMNEKDKHLSLRISVVHVADSAVYFCAALAQPRSGTCSLYPKPAEGLFQSFGEGTRRWIISLFVSVPFCITLFYFFIKIFYLFSLKVRVT</sequence>
<accession>A0A5F9DB88</accession>
<keyword evidence="2" id="KW-0391">Immunity</keyword>
<dbReference type="Proteomes" id="UP000001811">
    <property type="component" value="Chromosome 17"/>
</dbReference>
<dbReference type="Ensembl" id="ENSOCUT00000037000.1">
    <property type="protein sequence ID" value="ENSOCUP00000042551.1"/>
    <property type="gene ID" value="ENSOCUG00000038848.1"/>
</dbReference>